<accession>A0A3E4U6H2</accession>
<sequence length="62" mass="7289">MNIKCQYCGKNLATIEGTGRDIFTSKIVFTCRFCGRTTSLNIIQNKRRKNEKEKYSCYRTTR</sequence>
<name>A0A3E4U6H2_9FIRM</name>
<proteinExistence type="predicted"/>
<dbReference type="EMBL" id="QSSQ01000013">
    <property type="protein sequence ID" value="RGM03554.1"/>
    <property type="molecule type" value="Genomic_DNA"/>
</dbReference>
<dbReference type="AlphaFoldDB" id="A0A3E4U6H2"/>
<evidence type="ECO:0000313" key="1">
    <source>
        <dbReference type="EMBL" id="RGM03554.1"/>
    </source>
</evidence>
<reference evidence="1 2" key="1">
    <citation type="submission" date="2018-08" db="EMBL/GenBank/DDBJ databases">
        <title>A genome reference for cultivated species of the human gut microbiota.</title>
        <authorList>
            <person name="Zou Y."/>
            <person name="Xue W."/>
            <person name="Luo G."/>
        </authorList>
    </citation>
    <scope>NUCLEOTIDE SEQUENCE [LARGE SCALE GENOMIC DNA]</scope>
    <source>
        <strain evidence="1 2">TF05-11AC</strain>
    </source>
</reference>
<dbReference type="Proteomes" id="UP000261257">
    <property type="component" value="Unassembled WGS sequence"/>
</dbReference>
<comment type="caution">
    <text evidence="1">The sequence shown here is derived from an EMBL/GenBank/DDBJ whole genome shotgun (WGS) entry which is preliminary data.</text>
</comment>
<protein>
    <submittedName>
        <fullName evidence="1">Uncharacterized protein</fullName>
    </submittedName>
</protein>
<gene>
    <name evidence="1" type="ORF">DXC39_14565</name>
</gene>
<evidence type="ECO:0000313" key="2">
    <source>
        <dbReference type="Proteomes" id="UP000261257"/>
    </source>
</evidence>
<organism evidence="1 2">
    <name type="scientific">Hungatella hathewayi</name>
    <dbReference type="NCBI Taxonomy" id="154046"/>
    <lineage>
        <taxon>Bacteria</taxon>
        <taxon>Bacillati</taxon>
        <taxon>Bacillota</taxon>
        <taxon>Clostridia</taxon>
        <taxon>Lachnospirales</taxon>
        <taxon>Lachnospiraceae</taxon>
        <taxon>Hungatella</taxon>
    </lineage>
</organism>